<protein>
    <submittedName>
        <fullName evidence="1">Unnamed protein product</fullName>
    </submittedName>
</protein>
<proteinExistence type="predicted"/>
<sequence>MPFISVNPPCLLTSCSSSQRRKDGGWLTQLDVLQGVRDTDGYKHLQNTDVELQDVGLGSEDLGQVSRADRAAGKGHVHVLVVVPRSTGEDVAWTAKDLCTVDPDVQLNLWKSVVRVSSEDVCSGTALVVDQTPTLVSYDELAAVDRHHIH</sequence>
<reference evidence="1" key="1">
    <citation type="submission" date="2023-04" db="EMBL/GenBank/DDBJ databases">
        <title>Phytophthora lilii NBRC 32176.</title>
        <authorList>
            <person name="Ichikawa N."/>
            <person name="Sato H."/>
            <person name="Tonouchi N."/>
        </authorList>
    </citation>
    <scope>NUCLEOTIDE SEQUENCE</scope>
    <source>
        <strain evidence="1">NBRC 32176</strain>
    </source>
</reference>
<comment type="caution">
    <text evidence="1">The sequence shown here is derived from an EMBL/GenBank/DDBJ whole genome shotgun (WGS) entry which is preliminary data.</text>
</comment>
<keyword evidence="2" id="KW-1185">Reference proteome</keyword>
<evidence type="ECO:0000313" key="1">
    <source>
        <dbReference type="EMBL" id="GMF25016.1"/>
    </source>
</evidence>
<organism evidence="1 2">
    <name type="scientific">Phytophthora lilii</name>
    <dbReference type="NCBI Taxonomy" id="2077276"/>
    <lineage>
        <taxon>Eukaryota</taxon>
        <taxon>Sar</taxon>
        <taxon>Stramenopiles</taxon>
        <taxon>Oomycota</taxon>
        <taxon>Peronosporomycetes</taxon>
        <taxon>Peronosporales</taxon>
        <taxon>Peronosporaceae</taxon>
        <taxon>Phytophthora</taxon>
    </lineage>
</organism>
<name>A0A9W6U388_9STRA</name>
<dbReference type="OrthoDB" id="126296at2759"/>
<dbReference type="AlphaFoldDB" id="A0A9W6U388"/>
<accession>A0A9W6U388</accession>
<evidence type="ECO:0000313" key="2">
    <source>
        <dbReference type="Proteomes" id="UP001165083"/>
    </source>
</evidence>
<gene>
    <name evidence="1" type="ORF">Plil01_001029400</name>
</gene>
<dbReference type="EMBL" id="BSXW01000539">
    <property type="protein sequence ID" value="GMF25016.1"/>
    <property type="molecule type" value="Genomic_DNA"/>
</dbReference>
<dbReference type="Proteomes" id="UP001165083">
    <property type="component" value="Unassembled WGS sequence"/>
</dbReference>